<organism evidence="1 2">
    <name type="scientific">Qipengyuania psychrotolerans</name>
    <dbReference type="NCBI Taxonomy" id="2867238"/>
    <lineage>
        <taxon>Bacteria</taxon>
        <taxon>Pseudomonadati</taxon>
        <taxon>Pseudomonadota</taxon>
        <taxon>Alphaproteobacteria</taxon>
        <taxon>Sphingomonadales</taxon>
        <taxon>Erythrobacteraceae</taxon>
        <taxon>Qipengyuania</taxon>
    </lineage>
</organism>
<dbReference type="Proteomes" id="UP000824280">
    <property type="component" value="Chromosome"/>
</dbReference>
<evidence type="ECO:0008006" key="3">
    <source>
        <dbReference type="Google" id="ProtNLM"/>
    </source>
</evidence>
<keyword evidence="2" id="KW-1185">Reference proteome</keyword>
<name>A0ABX8ZD59_9SPHN</name>
<dbReference type="RefSeq" id="WP_221422466.1">
    <property type="nucleotide sequence ID" value="NZ_CP081297.1"/>
</dbReference>
<protein>
    <recommendedName>
        <fullName evidence="3">Haem-binding uptake Tiki superfamily ChaN domain-containing protein</fullName>
    </recommendedName>
</protein>
<proteinExistence type="predicted"/>
<gene>
    <name evidence="1" type="ORF">K3166_12140</name>
</gene>
<evidence type="ECO:0000313" key="2">
    <source>
        <dbReference type="Proteomes" id="UP000824280"/>
    </source>
</evidence>
<sequence>MPDDASTAGLRAQGWSMLGREDRGAALGGAEYREKACEPLPESPAGLDAIADHIAKRAADHRIVIINESHIVTRTRELARMLLPRLRAIGFTVLSAEAFSSSKDSLAPKAEYFENGWPHYQLGYYSREPAFGRLVRDALTLDYRLATHEQWHDPNASPEADVNLSIANREEAQARNLMTVLDGMGSDERLLVHVGYSHARETAITRDDGTKTEWMAARLKNYTGLDPLTITQTQCRKASGAARLAQTRSRIEGAFDIVVDHPVDTFEQGRAAWRTQRGDLLVPIPATLRPVSAPLVIEAFSEGGPQDAVPMDRVFAEPGEDIALSLPPGRYYVRAVRLDEY</sequence>
<reference evidence="1 2" key="1">
    <citation type="submission" date="2021-08" db="EMBL/GenBank/DDBJ databases">
        <title>Comparative Genomics Analysis of the Genus Qipengyuania Reveals Extensive Genetic Diversity and Metabolic Versatility, Including the Description of Fifteen Novel Species.</title>
        <authorList>
            <person name="Liu Y."/>
        </authorList>
    </citation>
    <scope>NUCLEOTIDE SEQUENCE [LARGE SCALE GENOMIC DNA]</scope>
    <source>
        <strain evidence="1 2">1XM2-8</strain>
    </source>
</reference>
<accession>A0ABX8ZD59</accession>
<dbReference type="EMBL" id="CP081297">
    <property type="protein sequence ID" value="QZD86925.1"/>
    <property type="molecule type" value="Genomic_DNA"/>
</dbReference>
<evidence type="ECO:0000313" key="1">
    <source>
        <dbReference type="EMBL" id="QZD86925.1"/>
    </source>
</evidence>